<evidence type="ECO:0000256" key="1">
    <source>
        <dbReference type="SAM" id="SignalP"/>
    </source>
</evidence>
<evidence type="ECO:0000313" key="2">
    <source>
        <dbReference type="EMBL" id="RIJ30517.1"/>
    </source>
</evidence>
<keyword evidence="3" id="KW-1185">Reference proteome</keyword>
<comment type="caution">
    <text evidence="2">The sequence shown here is derived from an EMBL/GenBank/DDBJ whole genome shotgun (WGS) entry which is preliminary data.</text>
</comment>
<gene>
    <name evidence="2" type="ORF">D1223_07785</name>
</gene>
<dbReference type="PROSITE" id="PS51257">
    <property type="entry name" value="PROKAR_LIPOPROTEIN"/>
    <property type="match status" value="1"/>
</dbReference>
<sequence length="152" mass="16993">MKSLVVPLALLGLAACATETVAPAPEPATLSDAEFKTLWNAAYNSKPESGAETAFTAMLEREDLTPAQRGEVYYGRGTMRGIYVRDWPEAYPQCALGDFMKAKDLPLSEARMQQMRQSMEYQVSRQQYFKDAPRLCQEWAAEAAVWLYAPAE</sequence>
<feature type="signal peptide" evidence="1">
    <location>
        <begin position="1"/>
        <end position="17"/>
    </location>
</feature>
<proteinExistence type="predicted"/>
<name>A0A399RKH9_9PROT</name>
<evidence type="ECO:0008006" key="4">
    <source>
        <dbReference type="Google" id="ProtNLM"/>
    </source>
</evidence>
<organism evidence="2 3">
    <name type="scientific">Henriciella mobilis</name>
    <dbReference type="NCBI Taxonomy" id="2305467"/>
    <lineage>
        <taxon>Bacteria</taxon>
        <taxon>Pseudomonadati</taxon>
        <taxon>Pseudomonadota</taxon>
        <taxon>Alphaproteobacteria</taxon>
        <taxon>Hyphomonadales</taxon>
        <taxon>Hyphomonadaceae</taxon>
        <taxon>Henriciella</taxon>
    </lineage>
</organism>
<dbReference type="AlphaFoldDB" id="A0A399RKH9"/>
<protein>
    <recommendedName>
        <fullName evidence="4">Lipoprotein</fullName>
    </recommendedName>
</protein>
<dbReference type="Proteomes" id="UP000266385">
    <property type="component" value="Unassembled WGS sequence"/>
</dbReference>
<dbReference type="RefSeq" id="WP_119375827.1">
    <property type="nucleotide sequence ID" value="NZ_QWFX01000006.1"/>
</dbReference>
<evidence type="ECO:0000313" key="3">
    <source>
        <dbReference type="Proteomes" id="UP000266385"/>
    </source>
</evidence>
<reference evidence="2 3" key="1">
    <citation type="submission" date="2018-08" db="EMBL/GenBank/DDBJ databases">
        <title>Henriciella mobilis sp. nov., isolated from seawater.</title>
        <authorList>
            <person name="Cheng H."/>
            <person name="Wu Y.-H."/>
            <person name="Xu X.-W."/>
            <person name="Guo L.-L."/>
        </authorList>
    </citation>
    <scope>NUCLEOTIDE SEQUENCE [LARGE SCALE GENOMIC DNA]</scope>
    <source>
        <strain evidence="2 3">JN25</strain>
    </source>
</reference>
<accession>A0A399RKH9</accession>
<dbReference type="OrthoDB" id="7632641at2"/>
<dbReference type="EMBL" id="QWFX01000006">
    <property type="protein sequence ID" value="RIJ30517.1"/>
    <property type="molecule type" value="Genomic_DNA"/>
</dbReference>
<feature type="chain" id="PRO_5017301990" description="Lipoprotein" evidence="1">
    <location>
        <begin position="18"/>
        <end position="152"/>
    </location>
</feature>
<keyword evidence="1" id="KW-0732">Signal</keyword>